<dbReference type="InterPro" id="IPR003615">
    <property type="entry name" value="HNH_nuc"/>
</dbReference>
<dbReference type="RefSeq" id="WP_231940054.1">
    <property type="nucleotide sequence ID" value="NZ_AP018316.1"/>
</dbReference>
<dbReference type="CDD" id="cd00085">
    <property type="entry name" value="HNHc"/>
    <property type="match status" value="1"/>
</dbReference>
<feature type="domain" description="HNH" evidence="1">
    <location>
        <begin position="281"/>
        <end position="336"/>
    </location>
</feature>
<dbReference type="GO" id="GO:0004519">
    <property type="term" value="F:endonuclease activity"/>
    <property type="evidence" value="ECO:0007669"/>
    <property type="project" value="InterPro"/>
</dbReference>
<accession>A0A1Z4V2V4</accession>
<dbReference type="GO" id="GO:0003676">
    <property type="term" value="F:nucleic acid binding"/>
    <property type="evidence" value="ECO:0007669"/>
    <property type="project" value="InterPro"/>
</dbReference>
<dbReference type="KEGG" id="dcm:NIES806_18190"/>
<dbReference type="EMBL" id="AP018316">
    <property type="protein sequence ID" value="BAZ85615.1"/>
    <property type="molecule type" value="Genomic_DNA"/>
</dbReference>
<evidence type="ECO:0000313" key="2">
    <source>
        <dbReference type="EMBL" id="BAZ85615.1"/>
    </source>
</evidence>
<dbReference type="InterPro" id="IPR002711">
    <property type="entry name" value="HNH"/>
</dbReference>
<gene>
    <name evidence="2" type="ORF">NIES806_18190</name>
</gene>
<evidence type="ECO:0000313" key="3">
    <source>
        <dbReference type="Proteomes" id="UP000218702"/>
    </source>
</evidence>
<protein>
    <recommendedName>
        <fullName evidence="1">HNH domain-containing protein</fullName>
    </recommendedName>
</protein>
<dbReference type="AlphaFoldDB" id="A0A1Z4V2V4"/>
<sequence length="351" mass="40792">MVRIYKLTQVPSVDDYVTGLTAIQSRISEKQRRLLQVQYHTPNRKVTATQLAELANIEGGRPVVNSLYGRMGHLFCDATGFDAYKHINDKYFWWSVWSIGYATRNNFIWEMHHEVAKALELLGWVNNNDQFVDKDKSSNLLYEKIFNELVYERDDRNPPDNRRLAQFKMGWLNAKSSKKTYTNKTLNKRLTWNNLGYRFGTQLGNLDDSYIEETYNFLASKYIANHEVSLKDITKDTVFFAEEVNPSEIFREGVIHQISVNAYERDPKARQKCISHYGTSCFICGFNFGQTFGELGEGFIHVHHLKPLSQIRTEYEVDPVKDLRPICPNCHAMIHRKSPPFSIDEIKSLIS</sequence>
<name>A0A1Z4V2V4_9CYAN</name>
<reference evidence="2 3" key="1">
    <citation type="submission" date="2017-06" db="EMBL/GenBank/DDBJ databases">
        <title>Genome sequencing of cyanobaciteial culture collection at National Institute for Environmental Studies (NIES).</title>
        <authorList>
            <person name="Hirose Y."/>
            <person name="Shimura Y."/>
            <person name="Fujisawa T."/>
            <person name="Nakamura Y."/>
            <person name="Kawachi M."/>
        </authorList>
    </citation>
    <scope>NUCLEOTIDE SEQUENCE [LARGE SCALE GENOMIC DNA]</scope>
    <source>
        <strain evidence="2 3">NIES-806</strain>
    </source>
</reference>
<dbReference type="Pfam" id="PF01844">
    <property type="entry name" value="HNH"/>
    <property type="match status" value="1"/>
</dbReference>
<proteinExistence type="predicted"/>
<keyword evidence="3" id="KW-1185">Reference proteome</keyword>
<dbReference type="Proteomes" id="UP000218702">
    <property type="component" value="Chromosome"/>
</dbReference>
<dbReference type="GO" id="GO:0008270">
    <property type="term" value="F:zinc ion binding"/>
    <property type="evidence" value="ECO:0007669"/>
    <property type="project" value="InterPro"/>
</dbReference>
<evidence type="ECO:0000259" key="1">
    <source>
        <dbReference type="Pfam" id="PF01844"/>
    </source>
</evidence>
<organism evidence="2 3">
    <name type="scientific">Dolichospermum compactum NIES-806</name>
    <dbReference type="NCBI Taxonomy" id="1973481"/>
    <lineage>
        <taxon>Bacteria</taxon>
        <taxon>Bacillati</taxon>
        <taxon>Cyanobacteriota</taxon>
        <taxon>Cyanophyceae</taxon>
        <taxon>Nostocales</taxon>
        <taxon>Aphanizomenonaceae</taxon>
        <taxon>Dolichospermum</taxon>
        <taxon>Dolichospermum compactum</taxon>
    </lineage>
</organism>